<protein>
    <recommendedName>
        <fullName evidence="21">Insulin-degrading enzyme</fullName>
        <ecNumber evidence="20">3.4.24.56</ecNumber>
    </recommendedName>
    <alternativeName>
        <fullName evidence="23">Insulin protease</fullName>
    </alternativeName>
    <alternativeName>
        <fullName evidence="22">Insulysin</fullName>
    </alternativeName>
</protein>
<dbReference type="GeneTree" id="ENSGT00940000155780"/>
<dbReference type="PANTHER" id="PTHR43690">
    <property type="entry name" value="NARDILYSIN"/>
    <property type="match status" value="1"/>
</dbReference>
<comment type="subunit">
    <text evidence="19">Homodimer. Can also form homotetramers.</text>
</comment>
<evidence type="ECO:0000313" key="29">
    <source>
        <dbReference type="Ensembl" id="ENSPMRP00000007143.1"/>
    </source>
</evidence>
<comment type="cofactor">
    <cofactor evidence="1">
        <name>Zn(2+)</name>
        <dbReference type="ChEBI" id="CHEBI:29105"/>
    </cofactor>
</comment>
<keyword evidence="16" id="KW-0482">Metalloprotease</keyword>
<dbReference type="EC" id="3.4.24.56" evidence="20"/>
<reference evidence="29 30" key="1">
    <citation type="journal article" date="2019" name="Proc. Natl. Acad. Sci. U.S.A.">
        <title>Regulatory changes in pterin and carotenoid genes underlie balanced color polymorphisms in the wall lizard.</title>
        <authorList>
            <person name="Andrade P."/>
            <person name="Pinho C."/>
            <person name="Perez I de Lanuza G."/>
            <person name="Afonso S."/>
            <person name="Brejcha J."/>
            <person name="Rubin C.J."/>
            <person name="Wallerman O."/>
            <person name="Pereira P."/>
            <person name="Sabatino S.J."/>
            <person name="Bellati A."/>
            <person name="Pellitteri-Rosa D."/>
            <person name="Bosakova Z."/>
            <person name="Bunikis I."/>
            <person name="Carretero M.A."/>
            <person name="Feiner N."/>
            <person name="Marsik P."/>
            <person name="Pauperio F."/>
            <person name="Salvi D."/>
            <person name="Soler L."/>
            <person name="While G.M."/>
            <person name="Uller T."/>
            <person name="Font E."/>
            <person name="Andersson L."/>
            <person name="Carneiro M."/>
        </authorList>
    </citation>
    <scope>NUCLEOTIDE SEQUENCE</scope>
</reference>
<gene>
    <name evidence="29" type="primary">IDE</name>
</gene>
<dbReference type="SUPFAM" id="SSF63411">
    <property type="entry name" value="LuxS/MPP-like metallohydrolase"/>
    <property type="match status" value="4"/>
</dbReference>
<dbReference type="Ensembl" id="ENSPMRT00000007641.1">
    <property type="protein sequence ID" value="ENSPMRP00000007143.1"/>
    <property type="gene ID" value="ENSPMRG00000004828.1"/>
</dbReference>
<evidence type="ECO:0000256" key="7">
    <source>
        <dbReference type="ARBA" id="ARBA00022490"/>
    </source>
</evidence>
<dbReference type="Gene3D" id="3.30.830.10">
    <property type="entry name" value="Metalloenzyme, LuxS/M16 peptidase-like"/>
    <property type="match status" value="4"/>
</dbReference>
<proteinExistence type="inferred from homology"/>
<evidence type="ECO:0000259" key="25">
    <source>
        <dbReference type="Pfam" id="PF00675"/>
    </source>
</evidence>
<dbReference type="GO" id="GO:0005782">
    <property type="term" value="C:peroxisomal matrix"/>
    <property type="evidence" value="ECO:0007669"/>
    <property type="project" value="TreeGrafter"/>
</dbReference>
<dbReference type="GO" id="GO:0043559">
    <property type="term" value="F:insulin binding"/>
    <property type="evidence" value="ECO:0007669"/>
    <property type="project" value="Ensembl"/>
</dbReference>
<dbReference type="FunFam" id="3.30.830.10:FF:000003">
    <property type="entry name" value="Insulin-degrading enzyme"/>
    <property type="match status" value="1"/>
</dbReference>
<dbReference type="Pfam" id="PF22456">
    <property type="entry name" value="PqqF-like_C_4"/>
    <property type="match status" value="1"/>
</dbReference>
<dbReference type="Pfam" id="PF16187">
    <property type="entry name" value="Peptidase_M16_M"/>
    <property type="match status" value="1"/>
</dbReference>
<keyword evidence="9" id="KW-0021">Allosteric enzyme</keyword>
<evidence type="ECO:0000256" key="23">
    <source>
        <dbReference type="ARBA" id="ARBA00080349"/>
    </source>
</evidence>
<evidence type="ECO:0000256" key="4">
    <source>
        <dbReference type="ARBA" id="ARBA00004613"/>
    </source>
</evidence>
<evidence type="ECO:0000256" key="22">
    <source>
        <dbReference type="ARBA" id="ARBA00074992"/>
    </source>
</evidence>
<accession>A0A670I618</accession>
<dbReference type="GO" id="GO:0005524">
    <property type="term" value="F:ATP binding"/>
    <property type="evidence" value="ECO:0007669"/>
    <property type="project" value="UniProtKB-KW"/>
</dbReference>
<dbReference type="GO" id="GO:0016323">
    <property type="term" value="C:basolateral plasma membrane"/>
    <property type="evidence" value="ECO:0007669"/>
    <property type="project" value="Ensembl"/>
</dbReference>
<evidence type="ECO:0000256" key="13">
    <source>
        <dbReference type="ARBA" id="ARBA00022801"/>
    </source>
</evidence>
<keyword evidence="6" id="KW-1003">Cell membrane</keyword>
<dbReference type="OMA" id="WIFDEMK"/>
<feature type="region of interest" description="Disordered" evidence="24">
    <location>
        <begin position="123"/>
        <end position="160"/>
    </location>
</feature>
<evidence type="ECO:0000256" key="21">
    <source>
        <dbReference type="ARBA" id="ARBA00070422"/>
    </source>
</evidence>
<evidence type="ECO:0000256" key="2">
    <source>
        <dbReference type="ARBA" id="ARBA00004236"/>
    </source>
</evidence>
<dbReference type="FunFam" id="3.30.830.10:FF:000007">
    <property type="entry name" value="Insulin-degrading enzyme"/>
    <property type="match status" value="1"/>
</dbReference>
<dbReference type="InterPro" id="IPR011249">
    <property type="entry name" value="Metalloenz_LuxS/M16"/>
</dbReference>
<name>A0A670I618_PODMU</name>
<evidence type="ECO:0000256" key="5">
    <source>
        <dbReference type="ARBA" id="ARBA00007261"/>
    </source>
</evidence>
<evidence type="ECO:0000256" key="9">
    <source>
        <dbReference type="ARBA" id="ARBA00022533"/>
    </source>
</evidence>
<dbReference type="InterPro" id="IPR054734">
    <property type="entry name" value="PqqF-like_C_4"/>
</dbReference>
<dbReference type="Pfam" id="PF05193">
    <property type="entry name" value="Peptidase_M16_C"/>
    <property type="match status" value="1"/>
</dbReference>
<evidence type="ECO:0000256" key="8">
    <source>
        <dbReference type="ARBA" id="ARBA00022525"/>
    </source>
</evidence>
<organism evidence="29 30">
    <name type="scientific">Podarcis muralis</name>
    <name type="common">Wall lizard</name>
    <name type="synonym">Lacerta muralis</name>
    <dbReference type="NCBI Taxonomy" id="64176"/>
    <lineage>
        <taxon>Eukaryota</taxon>
        <taxon>Metazoa</taxon>
        <taxon>Chordata</taxon>
        <taxon>Craniata</taxon>
        <taxon>Vertebrata</taxon>
        <taxon>Euteleostomi</taxon>
        <taxon>Lepidosauria</taxon>
        <taxon>Squamata</taxon>
        <taxon>Bifurcata</taxon>
        <taxon>Unidentata</taxon>
        <taxon>Episquamata</taxon>
        <taxon>Laterata</taxon>
        <taxon>Lacertibaenia</taxon>
        <taxon>Lacertidae</taxon>
        <taxon>Podarcis</taxon>
    </lineage>
</organism>
<dbReference type="FunFam" id="3.30.830.10:FF:000006">
    <property type="entry name" value="Putative insulin-degrading enzyme"/>
    <property type="match status" value="1"/>
</dbReference>
<dbReference type="AlphaFoldDB" id="A0A670I618"/>
<evidence type="ECO:0000259" key="27">
    <source>
        <dbReference type="Pfam" id="PF16187"/>
    </source>
</evidence>
<keyword evidence="12" id="KW-0547">Nucleotide-binding</keyword>
<sequence>MLLTRKLKRGRLSKQSVQRASVLETRLSSFSITGIPPPRDREEQQTARRPFAPFIPQQQQQALSRRVASAAAAAAALGLSFSGPSAGRRLGSPWPQVGAAEVLPGLGAELEGRRRWARAAAATRVNEGRENGASAGQKRLQLREERRRGRPGLSTGDNRQGRDIMRQWFPRLIPLLSRTVLLSWGCCFARPLAPPRLLSLRQRLFVSGLQQATHNKMSHLAIKRIANDIIKSPEDKREYRGLELANGIKAMLISDPTTDKSSAALDVHIGSLSDPPNIAGLSHFCEHMLFLGTEKYPKENEYSQFLSEHAGSSNAFTSGEHTNFYFDVSHEHLEGALDRFAQFFLCPLFDESCKDREVNAVDSEHEKNLMNDAWRLFQLEKATGNPNHPFSKFGTGSKFTLETRPNQEGIDVRQELLKFHSTYYSSNLMAVCVLGRESLDELTGLVVKLFSEVENKNVPLPEFPEHPFQEEHLRQLYQVVPIKDIRNLYVTFPIPDLQKYYKSNPGHYLGHLIGHEGPGSLLSELKAKGWVNTLVGGQKEGARGFMFFIINVDLTEEGLLHVEDIILHMFQYIQKLRTEGPQEWVFQECKDLNAVAFRFKDKERPRGYTSKVAGILHYYPIEEVLAAEYLLEEFRPDLIEMVLDKLRPENVRVAIVSKSFEGKTDRTEKWYGTQYKQEAISDEVIKKWQNADLNGKFKLPMKNEFIPTNFEIVPLEKDAPQYPTLIKDTAMCKLWFKQDDKFFLPKACLNFEFFSPFAYVDPLHCNMAYLYLELLKDSLNEYAYAAELAGLNYDLQNTIYGMYLSVKGYNDKQHILLKKIVEKMATFEIDEKRFEIIKEAYMRSLNNFRAEQPHQHAMYYLRLLMTEVAWTKDELKEALDDVTLPRLKAFISQLLSRLHIEALLHGNITKQAALGIMQMIEDTLIEHAHTKPLLPSQLVRYREVQLPDRGWFVYQQRNEVHNNCGIEIYYQTDMQSTSENMFLELFCQIISEPCFNTLRTKEQLGYIVFSGPRRANGIQGLRFIIQSEKPPHYLESRVEAFLKTMEKSIEDMSDEAFQKHIQALAIRRLDKPKKLSAECAKYWGEIISQQYNFDRDNIEVAYLKTLTKDDIMHFYKEMLSVDAQRRHKVSVHVLAREMDSCPVVGEFPSQNDVNLAPAPPLPQVRCLLIIYEKNESAQYTLQHCYYSLSLIMFRSNYPCVQMRLVGHITTRKCITHGTYLAAMLGTA</sequence>
<dbReference type="GO" id="GO:0042803">
    <property type="term" value="F:protein homodimerization activity"/>
    <property type="evidence" value="ECO:0007669"/>
    <property type="project" value="Ensembl"/>
</dbReference>
<reference evidence="29" key="3">
    <citation type="submission" date="2025-09" db="UniProtKB">
        <authorList>
            <consortium name="Ensembl"/>
        </authorList>
    </citation>
    <scope>IDENTIFICATION</scope>
</reference>
<evidence type="ECO:0000256" key="10">
    <source>
        <dbReference type="ARBA" id="ARBA00022670"/>
    </source>
</evidence>
<feature type="domain" description="Peptidase M16 N-terminal" evidence="25">
    <location>
        <begin position="251"/>
        <end position="386"/>
    </location>
</feature>
<dbReference type="InterPro" id="IPR032632">
    <property type="entry name" value="Peptidase_M16_M"/>
</dbReference>
<evidence type="ECO:0000256" key="14">
    <source>
        <dbReference type="ARBA" id="ARBA00022833"/>
    </source>
</evidence>
<keyword evidence="10" id="KW-0645">Protease</keyword>
<evidence type="ECO:0000313" key="30">
    <source>
        <dbReference type="Proteomes" id="UP000472272"/>
    </source>
</evidence>
<evidence type="ECO:0000256" key="20">
    <source>
        <dbReference type="ARBA" id="ARBA00066874"/>
    </source>
</evidence>
<evidence type="ECO:0000256" key="16">
    <source>
        <dbReference type="ARBA" id="ARBA00023049"/>
    </source>
</evidence>
<feature type="domain" description="Peptidase M16 C-terminal" evidence="26">
    <location>
        <begin position="413"/>
        <end position="591"/>
    </location>
</feature>
<keyword evidence="8" id="KW-0964">Secreted</keyword>
<dbReference type="GO" id="GO:0004222">
    <property type="term" value="F:metalloendopeptidase activity"/>
    <property type="evidence" value="ECO:0007669"/>
    <property type="project" value="UniProtKB-EC"/>
</dbReference>
<keyword evidence="11" id="KW-0479">Metal-binding</keyword>
<dbReference type="GO" id="GO:0051603">
    <property type="term" value="P:proteolysis involved in protein catabolic process"/>
    <property type="evidence" value="ECO:0007669"/>
    <property type="project" value="Ensembl"/>
</dbReference>
<dbReference type="GO" id="GO:0008270">
    <property type="term" value="F:zinc ion binding"/>
    <property type="evidence" value="ECO:0007669"/>
    <property type="project" value="Ensembl"/>
</dbReference>
<keyword evidence="7" id="KW-0963">Cytoplasm</keyword>
<comment type="catalytic activity">
    <reaction evidence="18">
        <text>Degradation of insulin, glucagon and other polypeptides. No action on proteins.</text>
        <dbReference type="EC" id="3.4.24.56"/>
    </reaction>
</comment>
<dbReference type="InterPro" id="IPR007863">
    <property type="entry name" value="Peptidase_M16_C"/>
</dbReference>
<evidence type="ECO:0000256" key="19">
    <source>
        <dbReference type="ARBA" id="ARBA00063205"/>
    </source>
</evidence>
<feature type="domain" description="Peptidase M16 middle/third" evidence="27">
    <location>
        <begin position="597"/>
        <end position="877"/>
    </location>
</feature>
<evidence type="ECO:0000256" key="12">
    <source>
        <dbReference type="ARBA" id="ARBA00022741"/>
    </source>
</evidence>
<evidence type="ECO:0000259" key="28">
    <source>
        <dbReference type="Pfam" id="PF22456"/>
    </source>
</evidence>
<evidence type="ECO:0000256" key="11">
    <source>
        <dbReference type="ARBA" id="ARBA00022723"/>
    </source>
</evidence>
<dbReference type="GO" id="GO:0005615">
    <property type="term" value="C:extracellular space"/>
    <property type="evidence" value="ECO:0007669"/>
    <property type="project" value="Ensembl"/>
</dbReference>
<keyword evidence="17" id="KW-0472">Membrane</keyword>
<dbReference type="FunFam" id="3.30.830.10:FF:000004">
    <property type="entry name" value="Putative insulin-degrading enzyme"/>
    <property type="match status" value="1"/>
</dbReference>
<dbReference type="GO" id="GO:0042277">
    <property type="term" value="F:peptide binding"/>
    <property type="evidence" value="ECO:0007669"/>
    <property type="project" value="Ensembl"/>
</dbReference>
<evidence type="ECO:0000256" key="3">
    <source>
        <dbReference type="ARBA" id="ARBA00004514"/>
    </source>
</evidence>
<evidence type="ECO:0000256" key="17">
    <source>
        <dbReference type="ARBA" id="ARBA00023136"/>
    </source>
</evidence>
<dbReference type="GO" id="GO:0010992">
    <property type="term" value="P:ubiquitin recycling"/>
    <property type="evidence" value="ECO:0007669"/>
    <property type="project" value="Ensembl"/>
</dbReference>
<dbReference type="GO" id="GO:0005634">
    <property type="term" value="C:nucleus"/>
    <property type="evidence" value="ECO:0007669"/>
    <property type="project" value="Ensembl"/>
</dbReference>
<evidence type="ECO:0000259" key="26">
    <source>
        <dbReference type="Pfam" id="PF05193"/>
    </source>
</evidence>
<dbReference type="InterPro" id="IPR001431">
    <property type="entry name" value="Pept_M16_Zn_BS"/>
</dbReference>
<dbReference type="GO" id="GO:0005739">
    <property type="term" value="C:mitochondrion"/>
    <property type="evidence" value="ECO:0007669"/>
    <property type="project" value="Ensembl"/>
</dbReference>
<dbReference type="PROSITE" id="PS00143">
    <property type="entry name" value="INSULINASE"/>
    <property type="match status" value="1"/>
</dbReference>
<keyword evidence="30" id="KW-1185">Reference proteome</keyword>
<evidence type="ECO:0000256" key="15">
    <source>
        <dbReference type="ARBA" id="ARBA00022840"/>
    </source>
</evidence>
<evidence type="ECO:0000256" key="24">
    <source>
        <dbReference type="SAM" id="MobiDB-lite"/>
    </source>
</evidence>
<comment type="similarity">
    <text evidence="5">Belongs to the peptidase M16 family.</text>
</comment>
<keyword evidence="13" id="KW-0378">Hydrolase</keyword>
<dbReference type="GO" id="GO:0150094">
    <property type="term" value="P:amyloid-beta clearance by cellular catabolic process"/>
    <property type="evidence" value="ECO:0007669"/>
    <property type="project" value="Ensembl"/>
</dbReference>
<dbReference type="Pfam" id="PF00675">
    <property type="entry name" value="Peptidase_M16"/>
    <property type="match status" value="1"/>
</dbReference>
<dbReference type="GO" id="GO:1903715">
    <property type="term" value="P:regulation of aerobic respiration"/>
    <property type="evidence" value="ECO:0007669"/>
    <property type="project" value="Ensembl"/>
</dbReference>
<comment type="subcellular location">
    <subcellularLocation>
        <location evidence="2">Cell membrane</location>
    </subcellularLocation>
    <subcellularLocation>
        <location evidence="3">Cytoplasm</location>
        <location evidence="3">Cytosol</location>
    </subcellularLocation>
    <subcellularLocation>
        <location evidence="4">Secreted</location>
    </subcellularLocation>
</comment>
<dbReference type="GO" id="GO:1901143">
    <property type="term" value="P:insulin catabolic process"/>
    <property type="evidence" value="ECO:0007669"/>
    <property type="project" value="Ensembl"/>
</dbReference>
<evidence type="ECO:0000256" key="1">
    <source>
        <dbReference type="ARBA" id="ARBA00001947"/>
    </source>
</evidence>
<dbReference type="GO" id="GO:0019885">
    <property type="term" value="P:antigen processing and presentation of endogenous peptide antigen via MHC class I"/>
    <property type="evidence" value="ECO:0007669"/>
    <property type="project" value="Ensembl"/>
</dbReference>
<evidence type="ECO:0000256" key="6">
    <source>
        <dbReference type="ARBA" id="ARBA00022475"/>
    </source>
</evidence>
<dbReference type="Proteomes" id="UP000472272">
    <property type="component" value="Chromosome 5"/>
</dbReference>
<dbReference type="PANTHER" id="PTHR43690:SF18">
    <property type="entry name" value="INSULIN-DEGRADING ENZYME-RELATED"/>
    <property type="match status" value="1"/>
</dbReference>
<keyword evidence="15" id="KW-0067">ATP-binding</keyword>
<dbReference type="InterPro" id="IPR050626">
    <property type="entry name" value="Peptidase_M16"/>
</dbReference>
<dbReference type="GO" id="GO:0009897">
    <property type="term" value="C:external side of plasma membrane"/>
    <property type="evidence" value="ECO:0007669"/>
    <property type="project" value="Ensembl"/>
</dbReference>
<reference evidence="29" key="2">
    <citation type="submission" date="2025-08" db="UniProtKB">
        <authorList>
            <consortium name="Ensembl"/>
        </authorList>
    </citation>
    <scope>IDENTIFICATION</scope>
</reference>
<dbReference type="GO" id="GO:0043171">
    <property type="term" value="P:peptide catabolic process"/>
    <property type="evidence" value="ECO:0007669"/>
    <property type="project" value="Ensembl"/>
</dbReference>
<dbReference type="InterPro" id="IPR011765">
    <property type="entry name" value="Pept_M16_N"/>
</dbReference>
<dbReference type="GO" id="GO:0010815">
    <property type="term" value="P:bradykinin catabolic process"/>
    <property type="evidence" value="ECO:0007669"/>
    <property type="project" value="Ensembl"/>
</dbReference>
<dbReference type="GO" id="GO:0042447">
    <property type="term" value="P:hormone catabolic process"/>
    <property type="evidence" value="ECO:0007669"/>
    <property type="project" value="Ensembl"/>
</dbReference>
<evidence type="ECO:0000256" key="18">
    <source>
        <dbReference type="ARBA" id="ARBA00052248"/>
    </source>
</evidence>
<feature type="domain" description="Coenzyme PQQ synthesis protein F-like C-terminal lobe" evidence="28">
    <location>
        <begin position="985"/>
        <end position="1083"/>
    </location>
</feature>
<keyword evidence="14" id="KW-0862">Zinc</keyword>
<dbReference type="GO" id="GO:0005829">
    <property type="term" value="C:cytosol"/>
    <property type="evidence" value="ECO:0007669"/>
    <property type="project" value="UniProtKB-SubCell"/>
</dbReference>